<protein>
    <submittedName>
        <fullName evidence="2">Uncharacterized protein</fullName>
    </submittedName>
</protein>
<dbReference type="Proteomes" id="UP000542973">
    <property type="component" value="Unassembled WGS sequence"/>
</dbReference>
<proteinExistence type="predicted"/>
<reference evidence="2 3" key="1">
    <citation type="submission" date="2020-05" db="EMBL/GenBank/DDBJ databases">
        <title>MicrobeNet Type strains.</title>
        <authorList>
            <person name="Nicholson A.C."/>
        </authorList>
    </citation>
    <scope>NUCLEOTIDE SEQUENCE [LARGE SCALE GENOMIC DNA]</scope>
    <source>
        <strain evidence="2 3">ATCC 700815</strain>
    </source>
</reference>
<dbReference type="EMBL" id="JABEMD010000005">
    <property type="protein sequence ID" value="NNH10213.1"/>
    <property type="molecule type" value="Genomic_DNA"/>
</dbReference>
<organism evidence="2 3">
    <name type="scientific">Cupriavidus gilardii</name>
    <dbReference type="NCBI Taxonomy" id="82541"/>
    <lineage>
        <taxon>Bacteria</taxon>
        <taxon>Pseudomonadati</taxon>
        <taxon>Pseudomonadota</taxon>
        <taxon>Betaproteobacteria</taxon>
        <taxon>Burkholderiales</taxon>
        <taxon>Burkholderiaceae</taxon>
        <taxon>Cupriavidus</taxon>
    </lineage>
</organism>
<feature type="region of interest" description="Disordered" evidence="1">
    <location>
        <begin position="1"/>
        <end position="78"/>
    </location>
</feature>
<feature type="compositionally biased region" description="Basic and acidic residues" evidence="1">
    <location>
        <begin position="1"/>
        <end position="15"/>
    </location>
</feature>
<feature type="compositionally biased region" description="Basic and acidic residues" evidence="1">
    <location>
        <begin position="57"/>
        <end position="78"/>
    </location>
</feature>
<dbReference type="RefSeq" id="WP_053823727.1">
    <property type="nucleotide sequence ID" value="NZ_BAAAEB010000022.1"/>
</dbReference>
<name>A0A849B8F7_9BURK</name>
<comment type="caution">
    <text evidence="2">The sequence shown here is derived from an EMBL/GenBank/DDBJ whole genome shotgun (WGS) entry which is preliminary data.</text>
</comment>
<evidence type="ECO:0000256" key="1">
    <source>
        <dbReference type="SAM" id="MobiDB-lite"/>
    </source>
</evidence>
<gene>
    <name evidence="2" type="ORF">HLB16_04865</name>
</gene>
<sequence length="78" mass="7975">MSQPDKPDTPDKSGKPDTAGPRSGQPGKGGAAEDQTERNLDEALEETFPASDPIAVEPDKDDSAGRPGKEGGKGARTG</sequence>
<accession>A0A849B8F7</accession>
<evidence type="ECO:0000313" key="3">
    <source>
        <dbReference type="Proteomes" id="UP000542973"/>
    </source>
</evidence>
<dbReference type="AlphaFoldDB" id="A0A849B8F7"/>
<evidence type="ECO:0000313" key="2">
    <source>
        <dbReference type="EMBL" id="NNH10213.1"/>
    </source>
</evidence>